<gene>
    <name evidence="1" type="ORF">YQE_01315</name>
</gene>
<organism evidence="1">
    <name type="scientific">Dendroctonus ponderosae</name>
    <name type="common">Mountain pine beetle</name>
    <dbReference type="NCBI Taxonomy" id="77166"/>
    <lineage>
        <taxon>Eukaryota</taxon>
        <taxon>Metazoa</taxon>
        <taxon>Ecdysozoa</taxon>
        <taxon>Arthropoda</taxon>
        <taxon>Hexapoda</taxon>
        <taxon>Insecta</taxon>
        <taxon>Pterygota</taxon>
        <taxon>Neoptera</taxon>
        <taxon>Endopterygota</taxon>
        <taxon>Coleoptera</taxon>
        <taxon>Polyphaga</taxon>
        <taxon>Cucujiformia</taxon>
        <taxon>Curculionidae</taxon>
        <taxon>Scolytinae</taxon>
        <taxon>Dendroctonus</taxon>
    </lineage>
</organism>
<feature type="non-terminal residue" evidence="1">
    <location>
        <position position="1"/>
    </location>
</feature>
<name>N6UKN1_DENPD</name>
<sequence length="86" mass="9598">MYRSAVALFAVAIQDWFRTDTEPNYGAGSIQDLFRSDPGFFRSANAFRTTVNPAHEQLLVAVTSVCERQSPRMEPVPFSRLDAASN</sequence>
<dbReference type="EMBL" id="KB739315">
    <property type="protein sequence ID" value="ENN82310.1"/>
    <property type="molecule type" value="Genomic_DNA"/>
</dbReference>
<dbReference type="HOGENOM" id="CLU_2500202_0_0_1"/>
<evidence type="ECO:0000313" key="1">
    <source>
        <dbReference type="EMBL" id="ENN82310.1"/>
    </source>
</evidence>
<reference evidence="1" key="1">
    <citation type="journal article" date="2013" name="Genome Biol.">
        <title>Draft genome of the mountain pine beetle, Dendroctonus ponderosae Hopkins, a major forest pest.</title>
        <authorList>
            <person name="Keeling C.I."/>
            <person name="Yuen M.M."/>
            <person name="Liao N.Y."/>
            <person name="Docking T.R."/>
            <person name="Chan S.K."/>
            <person name="Taylor G.A."/>
            <person name="Palmquist D.L."/>
            <person name="Jackman S.D."/>
            <person name="Nguyen A."/>
            <person name="Li M."/>
            <person name="Henderson H."/>
            <person name="Janes J.K."/>
            <person name="Zhao Y."/>
            <person name="Pandoh P."/>
            <person name="Moore R."/>
            <person name="Sperling F.A."/>
            <person name="Huber D.P."/>
            <person name="Birol I."/>
            <person name="Jones S.J."/>
            <person name="Bohlmann J."/>
        </authorList>
    </citation>
    <scope>NUCLEOTIDE SEQUENCE</scope>
</reference>
<dbReference type="AlphaFoldDB" id="N6UKN1"/>
<protein>
    <submittedName>
        <fullName evidence="1">Uncharacterized protein</fullName>
    </submittedName>
</protein>
<proteinExistence type="predicted"/>
<accession>N6UKN1</accession>